<dbReference type="SUPFAM" id="SSF81383">
    <property type="entry name" value="F-box domain"/>
    <property type="match status" value="1"/>
</dbReference>
<dbReference type="PANTHER" id="PTHR34223">
    <property type="entry name" value="OS11G0201299 PROTEIN"/>
    <property type="match status" value="1"/>
</dbReference>
<dbReference type="Gene3D" id="1.20.1280.50">
    <property type="match status" value="1"/>
</dbReference>
<dbReference type="CDD" id="cd22160">
    <property type="entry name" value="F-box_AtFBL13-like"/>
    <property type="match status" value="1"/>
</dbReference>
<protein>
    <recommendedName>
        <fullName evidence="1">F-box domain-containing protein</fullName>
    </recommendedName>
</protein>
<dbReference type="InterPro" id="IPR036047">
    <property type="entry name" value="F-box-like_dom_sf"/>
</dbReference>
<gene>
    <name evidence="2" type="ORF">U9M48_004667</name>
</gene>
<proteinExistence type="predicted"/>
<dbReference type="EMBL" id="CP144745">
    <property type="protein sequence ID" value="WVZ53769.1"/>
    <property type="molecule type" value="Genomic_DNA"/>
</dbReference>
<evidence type="ECO:0000259" key="1">
    <source>
        <dbReference type="PROSITE" id="PS50181"/>
    </source>
</evidence>
<keyword evidence="3" id="KW-1185">Reference proteome</keyword>
<evidence type="ECO:0000313" key="3">
    <source>
        <dbReference type="Proteomes" id="UP001341281"/>
    </source>
</evidence>
<accession>A0AAQ3PQH7</accession>
<dbReference type="AlphaFoldDB" id="A0AAQ3PQH7"/>
<dbReference type="InterPro" id="IPR001810">
    <property type="entry name" value="F-box_dom"/>
</dbReference>
<dbReference type="PROSITE" id="PS50181">
    <property type="entry name" value="FBOX"/>
    <property type="match status" value="1"/>
</dbReference>
<sequence length="267" mass="29614">MTRGPHDLSFLLPRQSSPWLLRTRYLSALPPRRPHLFLCRERRHVSRPASSPAPPQAPSAAVAATAPRLPPIFLLQIPATAPPLSPGLLRFPTPARPGGPPPPLAAGRPGPASACPLLMWSWTDAHHVLDGMLPARKRGREARPVSGSSRGSIDSLPDEALQHILGFLRAPEAMRTSVLARRWRHLWKLATGLRVGFFGGSKKLTVKAHREFVDHLFLLRGGSPLDTCEFRFGDFDDDDGPRVNIWVRHTILRKLRALRLNMAFSDD</sequence>
<evidence type="ECO:0000313" key="2">
    <source>
        <dbReference type="EMBL" id="WVZ53769.1"/>
    </source>
</evidence>
<reference evidence="2 3" key="1">
    <citation type="submission" date="2024-02" db="EMBL/GenBank/DDBJ databases">
        <title>High-quality chromosome-scale genome assembly of Pensacola bahiagrass (Paspalum notatum Flugge var. saurae).</title>
        <authorList>
            <person name="Vega J.M."/>
            <person name="Podio M."/>
            <person name="Orjuela J."/>
            <person name="Siena L.A."/>
            <person name="Pessino S.C."/>
            <person name="Combes M.C."/>
            <person name="Mariac C."/>
            <person name="Albertini E."/>
            <person name="Pupilli F."/>
            <person name="Ortiz J.P.A."/>
            <person name="Leblanc O."/>
        </authorList>
    </citation>
    <scope>NUCLEOTIDE SEQUENCE [LARGE SCALE GENOMIC DNA]</scope>
    <source>
        <strain evidence="2">R1</strain>
        <tissue evidence="2">Leaf</tissue>
    </source>
</reference>
<dbReference type="PANTHER" id="PTHR34223:SF107">
    <property type="entry name" value="F-BOX DOMAIN-CONTAINING PROTEIN"/>
    <property type="match status" value="1"/>
</dbReference>
<feature type="domain" description="F-box" evidence="1">
    <location>
        <begin position="150"/>
        <end position="186"/>
    </location>
</feature>
<name>A0AAQ3PQH7_PASNO</name>
<dbReference type="Pfam" id="PF00646">
    <property type="entry name" value="F-box"/>
    <property type="match status" value="1"/>
</dbReference>
<dbReference type="Proteomes" id="UP001341281">
    <property type="component" value="Chromosome 01"/>
</dbReference>
<dbReference type="InterPro" id="IPR053781">
    <property type="entry name" value="F-box_AtFBL13-like"/>
</dbReference>
<dbReference type="InterPro" id="IPR053197">
    <property type="entry name" value="F-box_SCFL_complex_component"/>
</dbReference>
<organism evidence="2 3">
    <name type="scientific">Paspalum notatum var. saurae</name>
    <dbReference type="NCBI Taxonomy" id="547442"/>
    <lineage>
        <taxon>Eukaryota</taxon>
        <taxon>Viridiplantae</taxon>
        <taxon>Streptophyta</taxon>
        <taxon>Embryophyta</taxon>
        <taxon>Tracheophyta</taxon>
        <taxon>Spermatophyta</taxon>
        <taxon>Magnoliopsida</taxon>
        <taxon>Liliopsida</taxon>
        <taxon>Poales</taxon>
        <taxon>Poaceae</taxon>
        <taxon>PACMAD clade</taxon>
        <taxon>Panicoideae</taxon>
        <taxon>Andropogonodae</taxon>
        <taxon>Paspaleae</taxon>
        <taxon>Paspalinae</taxon>
        <taxon>Paspalum</taxon>
    </lineage>
</organism>